<dbReference type="InterPro" id="IPR056884">
    <property type="entry name" value="NPHP3-like_N"/>
</dbReference>
<feature type="non-terminal residue" evidence="3">
    <location>
        <position position="1"/>
    </location>
</feature>
<protein>
    <recommendedName>
        <fullName evidence="2">Nephrocystin 3-like N-terminal domain-containing protein</fullName>
    </recommendedName>
</protein>
<proteinExistence type="predicted"/>
<dbReference type="HOGENOM" id="CLU_082492_1_0_1"/>
<sequence length="242" mass="27470">IAYFYFDFSDTQKWRSESFVRSLITQLSSQTSSCPDSLVALYSQNSDGQQQPATEGLMLTLRHIIRGFQHVYMIVDALDECLDQDQLLAMIQEITSWKFGPLHLLATSCQERDIEDCVGPLASAQINLHSAQVDADIQTHLHERLRNDPKLKQWPSKVHGQIEAALMEGAHGMFRWVACQLDALRKCIKLDGLTKALKALPKSLDETYEHILQTIDDEHHDDVLKVLQWLAFSARPVTLAEV</sequence>
<dbReference type="STRING" id="765440.A0A0C3AC09"/>
<dbReference type="AlphaFoldDB" id="A0A0C3AC09"/>
<evidence type="ECO:0000259" key="2">
    <source>
        <dbReference type="Pfam" id="PF24883"/>
    </source>
</evidence>
<name>A0A0C3AC09_PILCF</name>
<accession>A0A0C3AC09</accession>
<evidence type="ECO:0000256" key="1">
    <source>
        <dbReference type="ARBA" id="ARBA00022737"/>
    </source>
</evidence>
<feature type="non-terminal residue" evidence="3">
    <location>
        <position position="242"/>
    </location>
</feature>
<keyword evidence="1" id="KW-0677">Repeat</keyword>
<reference evidence="4" key="2">
    <citation type="submission" date="2015-01" db="EMBL/GenBank/DDBJ databases">
        <title>Evolutionary Origins and Diversification of the Mycorrhizal Mutualists.</title>
        <authorList>
            <consortium name="DOE Joint Genome Institute"/>
            <consortium name="Mycorrhizal Genomics Consortium"/>
            <person name="Kohler A."/>
            <person name="Kuo A."/>
            <person name="Nagy L.G."/>
            <person name="Floudas D."/>
            <person name="Copeland A."/>
            <person name="Barry K.W."/>
            <person name="Cichocki N."/>
            <person name="Veneault-Fourrey C."/>
            <person name="LaButti K."/>
            <person name="Lindquist E.A."/>
            <person name="Lipzen A."/>
            <person name="Lundell T."/>
            <person name="Morin E."/>
            <person name="Murat C."/>
            <person name="Riley R."/>
            <person name="Ohm R."/>
            <person name="Sun H."/>
            <person name="Tunlid A."/>
            <person name="Henrissat B."/>
            <person name="Grigoriev I.V."/>
            <person name="Hibbett D.S."/>
            <person name="Martin F."/>
        </authorList>
    </citation>
    <scope>NUCLEOTIDE SEQUENCE [LARGE SCALE GENOMIC DNA]</scope>
    <source>
        <strain evidence="4">F 1598</strain>
    </source>
</reference>
<evidence type="ECO:0000313" key="4">
    <source>
        <dbReference type="Proteomes" id="UP000054166"/>
    </source>
</evidence>
<dbReference type="EMBL" id="KN833357">
    <property type="protein sequence ID" value="KIM71323.1"/>
    <property type="molecule type" value="Genomic_DNA"/>
</dbReference>
<dbReference type="PANTHER" id="PTHR10039:SF16">
    <property type="entry name" value="GPI INOSITOL-DEACYLASE"/>
    <property type="match status" value="1"/>
</dbReference>
<feature type="domain" description="Nephrocystin 3-like N-terminal" evidence="2">
    <location>
        <begin position="1"/>
        <end position="108"/>
    </location>
</feature>
<organism evidence="3 4">
    <name type="scientific">Piloderma croceum (strain F 1598)</name>
    <dbReference type="NCBI Taxonomy" id="765440"/>
    <lineage>
        <taxon>Eukaryota</taxon>
        <taxon>Fungi</taxon>
        <taxon>Dikarya</taxon>
        <taxon>Basidiomycota</taxon>
        <taxon>Agaricomycotina</taxon>
        <taxon>Agaricomycetes</taxon>
        <taxon>Agaricomycetidae</taxon>
        <taxon>Atheliales</taxon>
        <taxon>Atheliaceae</taxon>
        <taxon>Piloderma</taxon>
    </lineage>
</organism>
<evidence type="ECO:0000313" key="3">
    <source>
        <dbReference type="EMBL" id="KIM71323.1"/>
    </source>
</evidence>
<dbReference type="OrthoDB" id="7464126at2759"/>
<keyword evidence="4" id="KW-1185">Reference proteome</keyword>
<dbReference type="InParanoid" id="A0A0C3AC09"/>
<dbReference type="Pfam" id="PF24883">
    <property type="entry name" value="NPHP3_N"/>
    <property type="match status" value="1"/>
</dbReference>
<dbReference type="Proteomes" id="UP000054166">
    <property type="component" value="Unassembled WGS sequence"/>
</dbReference>
<dbReference type="PANTHER" id="PTHR10039">
    <property type="entry name" value="AMELOGENIN"/>
    <property type="match status" value="1"/>
</dbReference>
<gene>
    <name evidence="3" type="ORF">PILCRDRAFT_45647</name>
</gene>
<reference evidence="3 4" key="1">
    <citation type="submission" date="2014-04" db="EMBL/GenBank/DDBJ databases">
        <authorList>
            <consortium name="DOE Joint Genome Institute"/>
            <person name="Kuo A."/>
            <person name="Tarkka M."/>
            <person name="Buscot F."/>
            <person name="Kohler A."/>
            <person name="Nagy L.G."/>
            <person name="Floudas D."/>
            <person name="Copeland A."/>
            <person name="Barry K.W."/>
            <person name="Cichocki N."/>
            <person name="Veneault-Fourrey C."/>
            <person name="LaButti K."/>
            <person name="Lindquist E.A."/>
            <person name="Lipzen A."/>
            <person name="Lundell T."/>
            <person name="Morin E."/>
            <person name="Murat C."/>
            <person name="Sun H."/>
            <person name="Tunlid A."/>
            <person name="Henrissat B."/>
            <person name="Grigoriev I.V."/>
            <person name="Hibbett D.S."/>
            <person name="Martin F."/>
            <person name="Nordberg H.P."/>
            <person name="Cantor M.N."/>
            <person name="Hua S.X."/>
        </authorList>
    </citation>
    <scope>NUCLEOTIDE SEQUENCE [LARGE SCALE GENOMIC DNA]</scope>
    <source>
        <strain evidence="3 4">F 1598</strain>
    </source>
</reference>